<keyword evidence="4" id="KW-0963">Cytoplasm</keyword>
<dbReference type="OrthoDB" id="272245at2759"/>
<dbReference type="PANTHER" id="PTHR11097:SF8">
    <property type="entry name" value="EXOSOME COMPLEX COMPONENT RRP42"/>
    <property type="match status" value="1"/>
</dbReference>
<keyword evidence="5" id="KW-0271">Exosome</keyword>
<evidence type="ECO:0000256" key="6">
    <source>
        <dbReference type="ARBA" id="ARBA00042523"/>
    </source>
</evidence>
<feature type="domain" description="Exoribonuclease phosphorolytic" evidence="7">
    <location>
        <begin position="177"/>
        <end position="242"/>
    </location>
</feature>
<dbReference type="InterPro" id="IPR036345">
    <property type="entry name" value="ExoRNase_PH_dom2_sf"/>
</dbReference>
<dbReference type="SUPFAM" id="SSF54211">
    <property type="entry name" value="Ribosomal protein S5 domain 2-like"/>
    <property type="match status" value="1"/>
</dbReference>
<dbReference type="Pfam" id="PF03725">
    <property type="entry name" value="RNase_PH_C"/>
    <property type="match status" value="1"/>
</dbReference>
<dbReference type="InterPro" id="IPR015847">
    <property type="entry name" value="ExoRNase_PH_dom2"/>
</dbReference>
<evidence type="ECO:0000313" key="8">
    <source>
        <dbReference type="EMBL" id="OMJ72683.1"/>
    </source>
</evidence>
<dbReference type="PANTHER" id="PTHR11097">
    <property type="entry name" value="EXOSOME COMPLEX EXONUCLEASE RIBOSOMAL RNA PROCESSING PROTEIN"/>
    <property type="match status" value="1"/>
</dbReference>
<dbReference type="GO" id="GO:0000177">
    <property type="term" value="C:cytoplasmic exosome (RNase complex)"/>
    <property type="evidence" value="ECO:0007669"/>
    <property type="project" value="TreeGrafter"/>
</dbReference>
<keyword evidence="9" id="KW-1185">Reference proteome</keyword>
<dbReference type="GO" id="GO:0071038">
    <property type="term" value="P:TRAMP-dependent tRNA surveillance pathway"/>
    <property type="evidence" value="ECO:0007669"/>
    <property type="project" value="TreeGrafter"/>
</dbReference>
<dbReference type="InterPro" id="IPR020568">
    <property type="entry name" value="Ribosomal_Su5_D2-typ_SF"/>
</dbReference>
<comment type="similarity">
    <text evidence="3">Belongs to the RNase PH family.</text>
</comment>
<reference evidence="8 9" key="1">
    <citation type="submission" date="2016-11" db="EMBL/GenBank/DDBJ databases">
        <title>The macronuclear genome of Stentor coeruleus: a giant cell with tiny introns.</title>
        <authorList>
            <person name="Slabodnick M."/>
            <person name="Ruby J.G."/>
            <person name="Reiff S.B."/>
            <person name="Swart E.C."/>
            <person name="Gosai S."/>
            <person name="Prabakaran S."/>
            <person name="Witkowska E."/>
            <person name="Larue G.E."/>
            <person name="Fisher S."/>
            <person name="Freeman R.M."/>
            <person name="Gunawardena J."/>
            <person name="Chu W."/>
            <person name="Stover N.A."/>
            <person name="Gregory B.D."/>
            <person name="Nowacki M."/>
            <person name="Derisi J."/>
            <person name="Roy S.W."/>
            <person name="Marshall W.F."/>
            <person name="Sood P."/>
        </authorList>
    </citation>
    <scope>NUCLEOTIDE SEQUENCE [LARGE SCALE GENOMIC DNA]</scope>
    <source>
        <strain evidence="8">WM001</strain>
    </source>
</reference>
<dbReference type="EMBL" id="MPUH01000881">
    <property type="protein sequence ID" value="OMJ72683.1"/>
    <property type="molecule type" value="Genomic_DNA"/>
</dbReference>
<evidence type="ECO:0000256" key="2">
    <source>
        <dbReference type="ARBA" id="ARBA00004604"/>
    </source>
</evidence>
<evidence type="ECO:0000313" key="9">
    <source>
        <dbReference type="Proteomes" id="UP000187209"/>
    </source>
</evidence>
<dbReference type="GO" id="GO:0005730">
    <property type="term" value="C:nucleolus"/>
    <property type="evidence" value="ECO:0007669"/>
    <property type="project" value="UniProtKB-SubCell"/>
</dbReference>
<name>A0A1R2B7A2_9CILI</name>
<evidence type="ECO:0000256" key="4">
    <source>
        <dbReference type="ARBA" id="ARBA00022490"/>
    </source>
</evidence>
<protein>
    <recommendedName>
        <fullName evidence="6">Ribosomal RNA-processing protein 42</fullName>
    </recommendedName>
</protein>
<comment type="subcellular location">
    <subcellularLocation>
        <location evidence="1">Cytoplasm</location>
    </subcellularLocation>
    <subcellularLocation>
        <location evidence="2">Nucleus</location>
        <location evidence="2">Nucleolus</location>
    </subcellularLocation>
</comment>
<organism evidence="8 9">
    <name type="scientific">Stentor coeruleus</name>
    <dbReference type="NCBI Taxonomy" id="5963"/>
    <lineage>
        <taxon>Eukaryota</taxon>
        <taxon>Sar</taxon>
        <taxon>Alveolata</taxon>
        <taxon>Ciliophora</taxon>
        <taxon>Postciliodesmatophora</taxon>
        <taxon>Heterotrichea</taxon>
        <taxon>Heterotrichida</taxon>
        <taxon>Stentoridae</taxon>
        <taxon>Stentor</taxon>
    </lineage>
</organism>
<dbReference type="GO" id="GO:0071035">
    <property type="term" value="P:nuclear polyadenylation-dependent rRNA catabolic process"/>
    <property type="evidence" value="ECO:0007669"/>
    <property type="project" value="TreeGrafter"/>
</dbReference>
<evidence type="ECO:0000256" key="1">
    <source>
        <dbReference type="ARBA" id="ARBA00004496"/>
    </source>
</evidence>
<gene>
    <name evidence="8" type="ORF">SteCoe_28817</name>
</gene>
<evidence type="ECO:0000256" key="3">
    <source>
        <dbReference type="ARBA" id="ARBA00006678"/>
    </source>
</evidence>
<dbReference type="GO" id="GO:0000467">
    <property type="term" value="P:exonucleolytic trimming to generate mature 3'-end of 5.8S rRNA from tricistronic rRNA transcript (SSU-rRNA, 5.8S rRNA, LSU-rRNA)"/>
    <property type="evidence" value="ECO:0007669"/>
    <property type="project" value="TreeGrafter"/>
</dbReference>
<dbReference type="InterPro" id="IPR027408">
    <property type="entry name" value="PNPase/RNase_PH_dom_sf"/>
</dbReference>
<proteinExistence type="inferred from homology"/>
<comment type="caution">
    <text evidence="8">The sequence shown here is derived from an EMBL/GenBank/DDBJ whole genome shotgun (WGS) entry which is preliminary data.</text>
</comment>
<accession>A0A1R2B7A2</accession>
<dbReference type="SUPFAM" id="SSF55666">
    <property type="entry name" value="Ribonuclease PH domain 2-like"/>
    <property type="match status" value="1"/>
</dbReference>
<sequence length="263" mass="29018">MLSEKKFIIDGIKQGLRCDGRSPLVSRVVEISQSTELLASGSSQLSIELSSPHLICGIKTEIGEKPEISISIEMAGKSSQQTRDRLKEISTILQTLLIDHIDKSQLLIIPDKKAWKVFIDVLIVDENASSLCEQISLSVVFALEDMKIIGTEGFINKNTGEEFVQVTEDYWKLNMHDVPVIISINFIEDVMVLDLTEEEQACVDSTVHISIDQSGKIRGMVKEGHGELSLGQIASVLSVAKDAGSQIFGSLHRKIVHYKIVST</sequence>
<dbReference type="GO" id="GO:0071028">
    <property type="term" value="P:nuclear mRNA surveillance"/>
    <property type="evidence" value="ECO:0007669"/>
    <property type="project" value="TreeGrafter"/>
</dbReference>
<dbReference type="InterPro" id="IPR050590">
    <property type="entry name" value="Exosome_comp_Rrp42_subfam"/>
</dbReference>
<dbReference type="GO" id="GO:0000176">
    <property type="term" value="C:nuclear exosome (RNase complex)"/>
    <property type="evidence" value="ECO:0007669"/>
    <property type="project" value="TreeGrafter"/>
</dbReference>
<dbReference type="GO" id="GO:0034475">
    <property type="term" value="P:U4 snRNA 3'-end processing"/>
    <property type="evidence" value="ECO:0007669"/>
    <property type="project" value="TreeGrafter"/>
</dbReference>
<evidence type="ECO:0000256" key="5">
    <source>
        <dbReference type="ARBA" id="ARBA00022835"/>
    </source>
</evidence>
<dbReference type="GO" id="GO:0034476">
    <property type="term" value="P:U5 snRNA 3'-end processing"/>
    <property type="evidence" value="ECO:0007669"/>
    <property type="project" value="TreeGrafter"/>
</dbReference>
<dbReference type="Proteomes" id="UP000187209">
    <property type="component" value="Unassembled WGS sequence"/>
</dbReference>
<evidence type="ECO:0000259" key="7">
    <source>
        <dbReference type="Pfam" id="PF03725"/>
    </source>
</evidence>
<dbReference type="GO" id="GO:0016075">
    <property type="term" value="P:rRNA catabolic process"/>
    <property type="evidence" value="ECO:0007669"/>
    <property type="project" value="TreeGrafter"/>
</dbReference>
<dbReference type="Gene3D" id="3.30.230.70">
    <property type="entry name" value="GHMP Kinase, N-terminal domain"/>
    <property type="match status" value="1"/>
</dbReference>
<dbReference type="GO" id="GO:0035925">
    <property type="term" value="F:mRNA 3'-UTR AU-rich region binding"/>
    <property type="evidence" value="ECO:0007669"/>
    <property type="project" value="TreeGrafter"/>
</dbReference>
<dbReference type="AlphaFoldDB" id="A0A1R2B7A2"/>
<dbReference type="GO" id="GO:0034473">
    <property type="term" value="P:U1 snRNA 3'-end processing"/>
    <property type="evidence" value="ECO:0007669"/>
    <property type="project" value="TreeGrafter"/>
</dbReference>